<keyword evidence="2" id="KW-0238">DNA-binding</keyword>
<evidence type="ECO:0000313" key="6">
    <source>
        <dbReference type="Proteomes" id="UP000195611"/>
    </source>
</evidence>
<dbReference type="AlphaFoldDB" id="A0A1R4KP25"/>
<evidence type="ECO:0000313" key="5">
    <source>
        <dbReference type="EMBL" id="SJN45774.1"/>
    </source>
</evidence>
<dbReference type="PRINTS" id="PR00035">
    <property type="entry name" value="HTHGNTR"/>
</dbReference>
<dbReference type="RefSeq" id="WP_087060330.1">
    <property type="nucleotide sequence ID" value="NZ_FUKW01000169.1"/>
</dbReference>
<dbReference type="CDD" id="cd07377">
    <property type="entry name" value="WHTH_GntR"/>
    <property type="match status" value="1"/>
</dbReference>
<organism evidence="5 6">
    <name type="scientific">Marinilactibacillus psychrotolerans 42ea</name>
    <dbReference type="NCBI Taxonomy" id="1255609"/>
    <lineage>
        <taxon>Bacteria</taxon>
        <taxon>Bacillati</taxon>
        <taxon>Bacillota</taxon>
        <taxon>Bacilli</taxon>
        <taxon>Lactobacillales</taxon>
        <taxon>Carnobacteriaceae</taxon>
        <taxon>Marinilactibacillus</taxon>
    </lineage>
</organism>
<dbReference type="PANTHER" id="PTHR44846:SF4">
    <property type="entry name" value="HTH GNTR-TYPE DOMAIN-CONTAINING PROTEIN"/>
    <property type="match status" value="1"/>
</dbReference>
<dbReference type="Proteomes" id="UP000195611">
    <property type="component" value="Unassembled WGS sequence"/>
</dbReference>
<accession>A0A1R4KP25</accession>
<keyword evidence="1" id="KW-0805">Transcription regulation</keyword>
<dbReference type="SUPFAM" id="SSF46785">
    <property type="entry name" value="Winged helix' DNA-binding domain"/>
    <property type="match status" value="1"/>
</dbReference>
<dbReference type="Gene3D" id="1.10.10.10">
    <property type="entry name" value="Winged helix-like DNA-binding domain superfamily/Winged helix DNA-binding domain"/>
    <property type="match status" value="1"/>
</dbReference>
<gene>
    <name evidence="5" type="ORF">FM115_11320</name>
</gene>
<proteinExistence type="predicted"/>
<dbReference type="EMBL" id="FUKW01000169">
    <property type="protein sequence ID" value="SJN45774.1"/>
    <property type="molecule type" value="Genomic_DNA"/>
</dbReference>
<dbReference type="GO" id="GO:0003677">
    <property type="term" value="F:DNA binding"/>
    <property type="evidence" value="ECO:0007669"/>
    <property type="project" value="UniProtKB-KW"/>
</dbReference>
<evidence type="ECO:0000256" key="2">
    <source>
        <dbReference type="ARBA" id="ARBA00023125"/>
    </source>
</evidence>
<evidence type="ECO:0000256" key="1">
    <source>
        <dbReference type="ARBA" id="ARBA00023015"/>
    </source>
</evidence>
<dbReference type="InterPro" id="IPR050679">
    <property type="entry name" value="Bact_HTH_transcr_reg"/>
</dbReference>
<dbReference type="Pfam" id="PF00392">
    <property type="entry name" value="GntR"/>
    <property type="match status" value="1"/>
</dbReference>
<reference evidence="5 6" key="1">
    <citation type="submission" date="2017-02" db="EMBL/GenBank/DDBJ databases">
        <authorList>
            <person name="Peterson S.W."/>
        </authorList>
    </citation>
    <scope>NUCLEOTIDE SEQUENCE [LARGE SCALE GENOMIC DNA]</scope>
    <source>
        <strain evidence="5 6">42ea</strain>
    </source>
</reference>
<dbReference type="PANTHER" id="PTHR44846">
    <property type="entry name" value="MANNOSYL-D-GLYCERATE TRANSPORT/METABOLISM SYSTEM REPRESSOR MNGR-RELATED"/>
    <property type="match status" value="1"/>
</dbReference>
<dbReference type="InterPro" id="IPR036388">
    <property type="entry name" value="WH-like_DNA-bd_sf"/>
</dbReference>
<dbReference type="InterPro" id="IPR036390">
    <property type="entry name" value="WH_DNA-bd_sf"/>
</dbReference>
<evidence type="ECO:0000256" key="3">
    <source>
        <dbReference type="ARBA" id="ARBA00023163"/>
    </source>
</evidence>
<protein>
    <submittedName>
        <fullName evidence="5">Transcriptional regulator, GntR family</fullName>
    </submittedName>
</protein>
<sequence length="74" mass="8642">MENKTLVEITTQKILSYIQEHKLQIGDRLPNEFTLAEQLKVSRNTIREATKMLKSRNIIEVKQGSRIFINAKKD</sequence>
<keyword evidence="3" id="KW-0804">Transcription</keyword>
<dbReference type="GO" id="GO:0003700">
    <property type="term" value="F:DNA-binding transcription factor activity"/>
    <property type="evidence" value="ECO:0007669"/>
    <property type="project" value="InterPro"/>
</dbReference>
<feature type="domain" description="HTH gntR-type" evidence="4">
    <location>
        <begin position="4"/>
        <end position="72"/>
    </location>
</feature>
<evidence type="ECO:0000259" key="4">
    <source>
        <dbReference type="PROSITE" id="PS50949"/>
    </source>
</evidence>
<dbReference type="SMART" id="SM00345">
    <property type="entry name" value="HTH_GNTR"/>
    <property type="match status" value="1"/>
</dbReference>
<dbReference type="PROSITE" id="PS50949">
    <property type="entry name" value="HTH_GNTR"/>
    <property type="match status" value="1"/>
</dbReference>
<name>A0A1R4KP25_9LACT</name>
<dbReference type="GO" id="GO:0045892">
    <property type="term" value="P:negative regulation of DNA-templated transcription"/>
    <property type="evidence" value="ECO:0007669"/>
    <property type="project" value="TreeGrafter"/>
</dbReference>
<dbReference type="InterPro" id="IPR000524">
    <property type="entry name" value="Tscrpt_reg_HTH_GntR"/>
</dbReference>